<dbReference type="Proteomes" id="UP000594262">
    <property type="component" value="Unplaced"/>
</dbReference>
<organism evidence="1 2">
    <name type="scientific">Clytia hemisphaerica</name>
    <dbReference type="NCBI Taxonomy" id="252671"/>
    <lineage>
        <taxon>Eukaryota</taxon>
        <taxon>Metazoa</taxon>
        <taxon>Cnidaria</taxon>
        <taxon>Hydrozoa</taxon>
        <taxon>Hydroidolina</taxon>
        <taxon>Leptothecata</taxon>
        <taxon>Obeliida</taxon>
        <taxon>Clytiidae</taxon>
        <taxon>Clytia</taxon>
    </lineage>
</organism>
<evidence type="ECO:0000313" key="1">
    <source>
        <dbReference type="EnsemblMetazoa" id="CLYHEMP025418.2"/>
    </source>
</evidence>
<sequence length="116" mass="13428">MNVFKSRLPFVKKIPLLAHTSAFNIKEIEDIQKFFEILKSVNVKSLIIDHKMFRYIDSLSTAQWSIEQFKMFAENFKIDALSIDSLAISAGNVKEFIHTIATIENLVENCRIFSRT</sequence>
<dbReference type="EnsemblMetazoa" id="CLYHEMT025418.2">
    <property type="protein sequence ID" value="CLYHEMP025418.2"/>
    <property type="gene ID" value="CLYHEMG025418"/>
</dbReference>
<proteinExistence type="predicted"/>
<evidence type="ECO:0000313" key="2">
    <source>
        <dbReference type="Proteomes" id="UP000594262"/>
    </source>
</evidence>
<keyword evidence="2" id="KW-1185">Reference proteome</keyword>
<dbReference type="AlphaFoldDB" id="A0A7M5XLE7"/>
<accession>A0A7M5XLE7</accession>
<name>A0A7M5XLE7_9CNID</name>
<reference evidence="1" key="1">
    <citation type="submission" date="2021-01" db="UniProtKB">
        <authorList>
            <consortium name="EnsemblMetazoa"/>
        </authorList>
    </citation>
    <scope>IDENTIFICATION</scope>
</reference>
<protein>
    <submittedName>
        <fullName evidence="1">Uncharacterized protein</fullName>
    </submittedName>
</protein>